<reference evidence="2 3" key="1">
    <citation type="submission" date="2024-01" db="EMBL/GenBank/DDBJ databases">
        <title>Genome assemblies of Stephania.</title>
        <authorList>
            <person name="Yang L."/>
        </authorList>
    </citation>
    <scope>NUCLEOTIDE SEQUENCE [LARGE SCALE GENOMIC DNA]</scope>
    <source>
        <strain evidence="2">YNDBR</strain>
        <tissue evidence="2">Leaf</tissue>
    </source>
</reference>
<dbReference type="EMBL" id="JBBNAF010000001">
    <property type="protein sequence ID" value="KAK9169793.1"/>
    <property type="molecule type" value="Genomic_DNA"/>
</dbReference>
<keyword evidence="3" id="KW-1185">Reference proteome</keyword>
<evidence type="ECO:0000313" key="2">
    <source>
        <dbReference type="EMBL" id="KAK9169793.1"/>
    </source>
</evidence>
<comment type="caution">
    <text evidence="2">The sequence shown here is derived from an EMBL/GenBank/DDBJ whole genome shotgun (WGS) entry which is preliminary data.</text>
</comment>
<evidence type="ECO:0000313" key="3">
    <source>
        <dbReference type="Proteomes" id="UP001420932"/>
    </source>
</evidence>
<accession>A0AAP0Q7L4</accession>
<dbReference type="Proteomes" id="UP001420932">
    <property type="component" value="Unassembled WGS sequence"/>
</dbReference>
<protein>
    <submittedName>
        <fullName evidence="2">Uncharacterized protein</fullName>
    </submittedName>
</protein>
<sequence>MVVAKFESCINEDACLRVIQQLREISCPSSTAGVAPKVKARTRGRLILNSYSNPIIESKKGKGKKENNDSKKGKLRKMTHLQRDILVALGLS</sequence>
<name>A0AAP0Q7L4_9MAGN</name>
<organism evidence="2 3">
    <name type="scientific">Stephania yunnanensis</name>
    <dbReference type="NCBI Taxonomy" id="152371"/>
    <lineage>
        <taxon>Eukaryota</taxon>
        <taxon>Viridiplantae</taxon>
        <taxon>Streptophyta</taxon>
        <taxon>Embryophyta</taxon>
        <taxon>Tracheophyta</taxon>
        <taxon>Spermatophyta</taxon>
        <taxon>Magnoliopsida</taxon>
        <taxon>Ranunculales</taxon>
        <taxon>Menispermaceae</taxon>
        <taxon>Menispermoideae</taxon>
        <taxon>Cissampelideae</taxon>
        <taxon>Stephania</taxon>
    </lineage>
</organism>
<feature type="region of interest" description="Disordered" evidence="1">
    <location>
        <begin position="55"/>
        <end position="75"/>
    </location>
</feature>
<evidence type="ECO:0000256" key="1">
    <source>
        <dbReference type="SAM" id="MobiDB-lite"/>
    </source>
</evidence>
<proteinExistence type="predicted"/>
<dbReference type="AlphaFoldDB" id="A0AAP0Q7L4"/>
<feature type="compositionally biased region" description="Basic and acidic residues" evidence="1">
    <location>
        <begin position="57"/>
        <end position="72"/>
    </location>
</feature>
<gene>
    <name evidence="2" type="ORF">Syun_001933</name>
</gene>